<dbReference type="AlphaFoldDB" id="A0A286G311"/>
<dbReference type="Pfam" id="PF09839">
    <property type="entry name" value="DUF2066"/>
    <property type="match status" value="1"/>
</dbReference>
<evidence type="ECO:0000313" key="2">
    <source>
        <dbReference type="Proteomes" id="UP000219621"/>
    </source>
</evidence>
<keyword evidence="2" id="KW-1185">Reference proteome</keyword>
<dbReference type="InterPro" id="IPR018642">
    <property type="entry name" value="DUF2066"/>
</dbReference>
<reference evidence="1 2" key="1">
    <citation type="submission" date="2017-09" db="EMBL/GenBank/DDBJ databases">
        <authorList>
            <person name="Ehlers B."/>
            <person name="Leendertz F.H."/>
        </authorList>
    </citation>
    <scope>NUCLEOTIDE SEQUENCE [LARGE SCALE GENOMIC DNA]</scope>
    <source>
        <strain evidence="1 2">USBA 140</strain>
    </source>
</reference>
<sequence>MTASSACVTERLGSMGCKILHRRSIAMAVAALLALVALLAPGQGRAQDGAALAATQALFTARDVAVDVTADNALKARDQALLEAQAKGLAQVLRDLTPADQQSRLPQVSAQEAQNYVLSLQVKDEKRSSVRYIASLDIMYNPPAVRALLRQNGITFSETPLTPVLVLPLWQPQAGGSAVLWEDPNPWRETWQRRPAAGLVPVTTPLGDLGDLQAISAEEAAAKRADAVRRILGRYEMTEGVIAHALQVNPDTLQIDLTRVRLAGEPGQAAVTVTRRPDEAPEAFLARAADEVTARLRDDWRAQAAAVPASQAPSQVTVLVPTGSLNTWLTVRERLSQVPLVRGVDIQALSRQQAQILLGYVGDTNQLALTLAQYGLELSDLGGGIWQIELRQGAAAPAPAQVPAAGSSVVAPAPAPAPVVVQ</sequence>
<dbReference type="EMBL" id="OCNJ01000001">
    <property type="protein sequence ID" value="SOD89911.1"/>
    <property type="molecule type" value="Genomic_DNA"/>
</dbReference>
<organism evidence="1 2">
    <name type="scientific">Caenispirillum bisanense</name>
    <dbReference type="NCBI Taxonomy" id="414052"/>
    <lineage>
        <taxon>Bacteria</taxon>
        <taxon>Pseudomonadati</taxon>
        <taxon>Pseudomonadota</taxon>
        <taxon>Alphaproteobacteria</taxon>
        <taxon>Rhodospirillales</taxon>
        <taxon>Novispirillaceae</taxon>
        <taxon>Caenispirillum</taxon>
    </lineage>
</organism>
<protein>
    <recommendedName>
        <fullName evidence="3">DUF2066 domain-containing protein</fullName>
    </recommendedName>
</protein>
<proteinExistence type="predicted"/>
<name>A0A286G311_9PROT</name>
<evidence type="ECO:0008006" key="3">
    <source>
        <dbReference type="Google" id="ProtNLM"/>
    </source>
</evidence>
<gene>
    <name evidence="1" type="ORF">SAMN05421508_101377</name>
</gene>
<accession>A0A286G311</accession>
<dbReference type="Proteomes" id="UP000219621">
    <property type="component" value="Unassembled WGS sequence"/>
</dbReference>
<evidence type="ECO:0000313" key="1">
    <source>
        <dbReference type="EMBL" id="SOD89911.1"/>
    </source>
</evidence>